<evidence type="ECO:0000313" key="5">
    <source>
        <dbReference type="Proteomes" id="UP000000673"/>
    </source>
</evidence>
<dbReference type="AlphaFoldDB" id="W5JWC5"/>
<evidence type="ECO:0000256" key="1">
    <source>
        <dbReference type="SAM" id="MobiDB-lite"/>
    </source>
</evidence>
<keyword evidence="2" id="KW-0732">Signal</keyword>
<reference evidence="4" key="4">
    <citation type="submission" date="2015-06" db="UniProtKB">
        <authorList>
            <consortium name="EnsemblMetazoa"/>
        </authorList>
    </citation>
    <scope>IDENTIFICATION</scope>
</reference>
<protein>
    <recommendedName>
        <fullName evidence="6">Secreted protein</fullName>
    </recommendedName>
</protein>
<dbReference type="VEuPathDB" id="VectorBase:ADAC000694"/>
<proteinExistence type="predicted"/>
<keyword evidence="5" id="KW-1185">Reference proteome</keyword>
<sequence length="85" mass="9437">MEYSRMQKLLLIALVACLLVATITDAASTMAPDRSRTRTTPTRRCKPTRSIPLGKSTPKPYGGHSKHAEHSEKIIPFKMNLTEKG</sequence>
<reference evidence="3 5" key="1">
    <citation type="journal article" date="2010" name="BMC Genomics">
        <title>Combination of measures distinguishes pre-miRNAs from other stem-loops in the genome of the newly sequenced Anopheles darlingi.</title>
        <authorList>
            <person name="Mendes N.D."/>
            <person name="Freitas A.T."/>
            <person name="Vasconcelos A.T."/>
            <person name="Sagot M.F."/>
        </authorList>
    </citation>
    <scope>NUCLEOTIDE SEQUENCE</scope>
</reference>
<organism evidence="3">
    <name type="scientific">Anopheles darlingi</name>
    <name type="common">Mosquito</name>
    <dbReference type="NCBI Taxonomy" id="43151"/>
    <lineage>
        <taxon>Eukaryota</taxon>
        <taxon>Metazoa</taxon>
        <taxon>Ecdysozoa</taxon>
        <taxon>Arthropoda</taxon>
        <taxon>Hexapoda</taxon>
        <taxon>Insecta</taxon>
        <taxon>Pterygota</taxon>
        <taxon>Neoptera</taxon>
        <taxon>Endopterygota</taxon>
        <taxon>Diptera</taxon>
        <taxon>Nematocera</taxon>
        <taxon>Culicoidea</taxon>
        <taxon>Culicidae</taxon>
        <taxon>Anophelinae</taxon>
        <taxon>Anopheles</taxon>
    </lineage>
</organism>
<evidence type="ECO:0000313" key="3">
    <source>
        <dbReference type="EMBL" id="ETN67495.1"/>
    </source>
</evidence>
<dbReference type="Proteomes" id="UP000000673">
    <property type="component" value="Unassembled WGS sequence"/>
</dbReference>
<reference evidence="3" key="2">
    <citation type="submission" date="2010-05" db="EMBL/GenBank/DDBJ databases">
        <authorList>
            <person name="Almeida L.G."/>
            <person name="Nicolas M.F."/>
            <person name="Souza R.C."/>
            <person name="Vasconcelos A.T.R."/>
        </authorList>
    </citation>
    <scope>NUCLEOTIDE SEQUENCE</scope>
</reference>
<gene>
    <name evidence="3" type="ORF">AND_000694</name>
</gene>
<name>W5JWC5_ANODA</name>
<dbReference type="EMBL" id="ADMH02000177">
    <property type="protein sequence ID" value="ETN67495.1"/>
    <property type="molecule type" value="Genomic_DNA"/>
</dbReference>
<dbReference type="HOGENOM" id="CLU_2514481_0_0_1"/>
<feature type="chain" id="PRO_5010156026" description="Secreted protein" evidence="2">
    <location>
        <begin position="27"/>
        <end position="85"/>
    </location>
</feature>
<feature type="signal peptide" evidence="2">
    <location>
        <begin position="1"/>
        <end position="26"/>
    </location>
</feature>
<accession>W5JWC5</accession>
<feature type="region of interest" description="Disordered" evidence="1">
    <location>
        <begin position="28"/>
        <end position="85"/>
    </location>
</feature>
<feature type="compositionally biased region" description="Basic and acidic residues" evidence="1">
    <location>
        <begin position="66"/>
        <end position="85"/>
    </location>
</feature>
<dbReference type="EnsemblMetazoa" id="ADAC000694-RA">
    <property type="protein sequence ID" value="ADAC000694-PA"/>
    <property type="gene ID" value="ADAC000694"/>
</dbReference>
<evidence type="ECO:0000313" key="4">
    <source>
        <dbReference type="EnsemblMetazoa" id="ADAC000694-PA"/>
    </source>
</evidence>
<evidence type="ECO:0008006" key="6">
    <source>
        <dbReference type="Google" id="ProtNLM"/>
    </source>
</evidence>
<reference evidence="3" key="3">
    <citation type="journal article" date="2013" name="Nucleic Acids Res.">
        <title>The genome of Anopheles darlingi, the main neotropical malaria vector.</title>
        <authorList>
            <person name="Marinotti O."/>
            <person name="Cerqueira G.C."/>
            <person name="de Almeida L.G."/>
            <person name="Ferro M.I."/>
            <person name="Loreto E.L."/>
            <person name="Zaha A."/>
            <person name="Teixeira S.M."/>
            <person name="Wespiser A.R."/>
            <person name="Almeida E Silva A."/>
            <person name="Schlindwein A.D."/>
            <person name="Pacheco A.C."/>
            <person name="Silva A.L."/>
            <person name="Graveley B.R."/>
            <person name="Walenz B.P."/>
            <person name="Lima Bde A."/>
            <person name="Ribeiro C.A."/>
            <person name="Nunes-Silva C.G."/>
            <person name="de Carvalho C.R."/>
            <person name="Soares C.M."/>
            <person name="de Menezes C.B."/>
            <person name="Matiolli C."/>
            <person name="Caffrey D."/>
            <person name="Araujo D.A."/>
            <person name="de Oliveira D.M."/>
            <person name="Golenbock D."/>
            <person name="Grisard E.C."/>
            <person name="Fantinatti-Garboggini F."/>
            <person name="de Carvalho F.M."/>
            <person name="Barcellos F.G."/>
            <person name="Prosdocimi F."/>
            <person name="May G."/>
            <person name="Azevedo Junior G.M."/>
            <person name="Guimaraes G.M."/>
            <person name="Goldman G.H."/>
            <person name="Padilha I.Q."/>
            <person name="Batista Jda S."/>
            <person name="Ferro J.A."/>
            <person name="Ribeiro J.M."/>
            <person name="Fietto J.L."/>
            <person name="Dabbas K.M."/>
            <person name="Cerdeira L."/>
            <person name="Agnez-Lima L.F."/>
            <person name="Brocchi M."/>
            <person name="de Carvalho M.O."/>
            <person name="Teixeira Mde M."/>
            <person name="Diniz Maia Mde M."/>
            <person name="Goldman M.H."/>
            <person name="Cruz Schneider M.P."/>
            <person name="Felipe M.S."/>
            <person name="Hungria M."/>
            <person name="Nicolas M.F."/>
            <person name="Pereira M."/>
            <person name="Montes M.A."/>
            <person name="Cantao M.E."/>
            <person name="Vincentz M."/>
            <person name="Rafael M.S."/>
            <person name="Silverman N."/>
            <person name="Stoco P.H."/>
            <person name="Souza R.C."/>
            <person name="Vicentini R."/>
            <person name="Gazzinelli R.T."/>
            <person name="Neves Rde O."/>
            <person name="Silva R."/>
            <person name="Astolfi-Filho S."/>
            <person name="Maciel T.E."/>
            <person name="Urmenyi T.P."/>
            <person name="Tadei W.P."/>
            <person name="Camargo E.P."/>
            <person name="de Vasconcelos A.T."/>
        </authorList>
    </citation>
    <scope>NUCLEOTIDE SEQUENCE</scope>
</reference>
<evidence type="ECO:0000256" key="2">
    <source>
        <dbReference type="SAM" id="SignalP"/>
    </source>
</evidence>